<dbReference type="InterPro" id="IPR045462">
    <property type="entry name" value="aa-tRNA-synth_I_cd-bd"/>
</dbReference>
<dbReference type="InterPro" id="IPR004527">
    <property type="entry name" value="Glu-tRNA-ligase_bac/mito"/>
</dbReference>
<dbReference type="SUPFAM" id="SSF52374">
    <property type="entry name" value="Nucleotidylyl transferase"/>
    <property type="match status" value="1"/>
</dbReference>
<name>A0AA45WYS5_9CLOT</name>
<dbReference type="FunFam" id="3.40.50.620:FF:000045">
    <property type="entry name" value="Glutamate--tRNA ligase, mitochondrial"/>
    <property type="match status" value="1"/>
</dbReference>
<feature type="short sequence motif" description="'KMSKS' region" evidence="8">
    <location>
        <begin position="258"/>
        <end position="262"/>
    </location>
</feature>
<feature type="domain" description="Glutamyl/glutaminyl-tRNA synthetase class Ib catalytic" evidence="9">
    <location>
        <begin position="3"/>
        <end position="327"/>
    </location>
</feature>
<dbReference type="EC" id="6.1.1.17" evidence="8"/>
<dbReference type="NCBIfam" id="TIGR00464">
    <property type="entry name" value="gltX_bact"/>
    <property type="match status" value="1"/>
</dbReference>
<protein>
    <recommendedName>
        <fullName evidence="8">Glutamate--tRNA ligase</fullName>
        <ecNumber evidence="8">6.1.1.17</ecNumber>
    </recommendedName>
    <alternativeName>
        <fullName evidence="8">Glutamyl-tRNA synthetase</fullName>
        <shortName evidence="8">GluRS</shortName>
    </alternativeName>
</protein>
<feature type="binding site" evidence="8">
    <location>
        <position position="261"/>
    </location>
    <ligand>
        <name>ATP</name>
        <dbReference type="ChEBI" id="CHEBI:30616"/>
    </ligand>
</feature>
<dbReference type="GO" id="GO:0005524">
    <property type="term" value="F:ATP binding"/>
    <property type="evidence" value="ECO:0007669"/>
    <property type="project" value="UniProtKB-UniRule"/>
</dbReference>
<dbReference type="GO" id="GO:0006424">
    <property type="term" value="P:glutamyl-tRNA aminoacylation"/>
    <property type="evidence" value="ECO:0007669"/>
    <property type="project" value="UniProtKB-UniRule"/>
</dbReference>
<dbReference type="GO" id="GO:0004818">
    <property type="term" value="F:glutamate-tRNA ligase activity"/>
    <property type="evidence" value="ECO:0007669"/>
    <property type="project" value="UniProtKB-UniRule"/>
</dbReference>
<dbReference type="InterPro" id="IPR014729">
    <property type="entry name" value="Rossmann-like_a/b/a_fold"/>
</dbReference>
<reference evidence="11" key="1">
    <citation type="submission" date="2017-05" db="EMBL/GenBank/DDBJ databases">
        <authorList>
            <person name="Varghese N."/>
            <person name="Submissions S."/>
        </authorList>
    </citation>
    <scope>NUCLEOTIDE SEQUENCE</scope>
    <source>
        <strain evidence="11">Su22</strain>
    </source>
</reference>
<dbReference type="InterPro" id="IPR049940">
    <property type="entry name" value="GluQ/Sye"/>
</dbReference>
<dbReference type="InterPro" id="IPR020752">
    <property type="entry name" value="Glu-tRNA-synth_I_codon-bd_sub1"/>
</dbReference>
<dbReference type="InterPro" id="IPR020058">
    <property type="entry name" value="Glu/Gln-tRNA-synth_Ib_cat-dom"/>
</dbReference>
<comment type="caution">
    <text evidence="8">Lacks conserved residue(s) required for the propagation of feature annotation.</text>
</comment>
<organism evidence="11 12">
    <name type="scientific">Anoxynatronum buryatiense</name>
    <dbReference type="NCBI Taxonomy" id="489973"/>
    <lineage>
        <taxon>Bacteria</taxon>
        <taxon>Bacillati</taxon>
        <taxon>Bacillota</taxon>
        <taxon>Clostridia</taxon>
        <taxon>Eubacteriales</taxon>
        <taxon>Clostridiaceae</taxon>
        <taxon>Anoxynatronum</taxon>
    </lineage>
</organism>
<comment type="catalytic activity">
    <reaction evidence="8">
        <text>tRNA(Glu) + L-glutamate + ATP = L-glutamyl-tRNA(Glu) + AMP + diphosphate</text>
        <dbReference type="Rhea" id="RHEA:23540"/>
        <dbReference type="Rhea" id="RHEA-COMP:9663"/>
        <dbReference type="Rhea" id="RHEA-COMP:9680"/>
        <dbReference type="ChEBI" id="CHEBI:29985"/>
        <dbReference type="ChEBI" id="CHEBI:30616"/>
        <dbReference type="ChEBI" id="CHEBI:33019"/>
        <dbReference type="ChEBI" id="CHEBI:78442"/>
        <dbReference type="ChEBI" id="CHEBI:78520"/>
        <dbReference type="ChEBI" id="CHEBI:456215"/>
        <dbReference type="EC" id="6.1.1.17"/>
    </reaction>
</comment>
<dbReference type="SUPFAM" id="SSF48163">
    <property type="entry name" value="An anticodon-binding domain of class I aminoacyl-tRNA synthetases"/>
    <property type="match status" value="1"/>
</dbReference>
<dbReference type="InterPro" id="IPR000924">
    <property type="entry name" value="Glu/Gln-tRNA-synth"/>
</dbReference>
<evidence type="ECO:0000259" key="10">
    <source>
        <dbReference type="Pfam" id="PF19269"/>
    </source>
</evidence>
<dbReference type="AlphaFoldDB" id="A0AA45WYS5"/>
<dbReference type="HAMAP" id="MF_00022">
    <property type="entry name" value="Glu_tRNA_synth_type1"/>
    <property type="match status" value="1"/>
</dbReference>
<dbReference type="Pfam" id="PF00749">
    <property type="entry name" value="tRNA-synt_1c"/>
    <property type="match status" value="1"/>
</dbReference>
<dbReference type="GO" id="GO:0008270">
    <property type="term" value="F:zinc ion binding"/>
    <property type="evidence" value="ECO:0007669"/>
    <property type="project" value="InterPro"/>
</dbReference>
<dbReference type="Pfam" id="PF19269">
    <property type="entry name" value="Anticodon_2"/>
    <property type="match status" value="1"/>
</dbReference>
<dbReference type="InterPro" id="IPR001412">
    <property type="entry name" value="aa-tRNA-synth_I_CS"/>
</dbReference>
<feature type="domain" description="Aminoacyl-tRNA synthetase class I anticodon-binding" evidence="10">
    <location>
        <begin position="342"/>
        <end position="488"/>
    </location>
</feature>
<dbReference type="PANTHER" id="PTHR43311:SF2">
    <property type="entry name" value="GLUTAMATE--TRNA LIGASE, MITOCHONDRIAL-RELATED"/>
    <property type="match status" value="1"/>
</dbReference>
<comment type="similarity">
    <text evidence="1 8">Belongs to the class-I aminoacyl-tRNA synthetase family. Glutamate--tRNA ligase type 1 subfamily.</text>
</comment>
<keyword evidence="12" id="KW-1185">Reference proteome</keyword>
<dbReference type="RefSeq" id="WP_283410696.1">
    <property type="nucleotide sequence ID" value="NZ_FXUF01000019.1"/>
</dbReference>
<evidence type="ECO:0000256" key="5">
    <source>
        <dbReference type="ARBA" id="ARBA00022840"/>
    </source>
</evidence>
<comment type="function">
    <text evidence="8">Catalyzes the attachment of glutamate to tRNA(Glu) in a two-step reaction: glutamate is first activated by ATP to form Glu-AMP and then transferred to the acceptor end of tRNA(Glu).</text>
</comment>
<dbReference type="PANTHER" id="PTHR43311">
    <property type="entry name" value="GLUTAMATE--TRNA LIGASE"/>
    <property type="match status" value="1"/>
</dbReference>
<dbReference type="CDD" id="cd00808">
    <property type="entry name" value="GluRS_core"/>
    <property type="match status" value="1"/>
</dbReference>
<dbReference type="EMBL" id="FXUF01000019">
    <property type="protein sequence ID" value="SMP69957.1"/>
    <property type="molecule type" value="Genomic_DNA"/>
</dbReference>
<dbReference type="Proteomes" id="UP001158066">
    <property type="component" value="Unassembled WGS sequence"/>
</dbReference>
<keyword evidence="7 8" id="KW-0030">Aminoacyl-tRNA synthetase</keyword>
<accession>A0AA45WYS5</accession>
<dbReference type="GO" id="GO:0005737">
    <property type="term" value="C:cytoplasm"/>
    <property type="evidence" value="ECO:0007669"/>
    <property type="project" value="UniProtKB-SubCell"/>
</dbReference>
<evidence type="ECO:0000259" key="9">
    <source>
        <dbReference type="Pfam" id="PF00749"/>
    </source>
</evidence>
<evidence type="ECO:0000256" key="2">
    <source>
        <dbReference type="ARBA" id="ARBA00022490"/>
    </source>
</evidence>
<keyword evidence="5 8" id="KW-0067">ATP-binding</keyword>
<keyword evidence="4 8" id="KW-0547">Nucleotide-binding</keyword>
<dbReference type="PRINTS" id="PR00987">
    <property type="entry name" value="TRNASYNTHGLU"/>
</dbReference>
<keyword evidence="2 8" id="KW-0963">Cytoplasm</keyword>
<comment type="subunit">
    <text evidence="8">Monomer.</text>
</comment>
<evidence type="ECO:0000313" key="12">
    <source>
        <dbReference type="Proteomes" id="UP001158066"/>
    </source>
</evidence>
<gene>
    <name evidence="8" type="primary">gltX</name>
    <name evidence="11" type="ORF">SAMN06296020_11970</name>
</gene>
<evidence type="ECO:0000256" key="1">
    <source>
        <dbReference type="ARBA" id="ARBA00007894"/>
    </source>
</evidence>
<evidence type="ECO:0000256" key="7">
    <source>
        <dbReference type="ARBA" id="ARBA00023146"/>
    </source>
</evidence>
<dbReference type="InterPro" id="IPR008925">
    <property type="entry name" value="aa_tRNA-synth_I_cd-bd_sf"/>
</dbReference>
<evidence type="ECO:0000256" key="8">
    <source>
        <dbReference type="HAMAP-Rule" id="MF_00022"/>
    </source>
</evidence>
<comment type="subcellular location">
    <subcellularLocation>
        <location evidence="8">Cytoplasm</location>
    </subcellularLocation>
</comment>
<keyword evidence="3 8" id="KW-0436">Ligase</keyword>
<dbReference type="GO" id="GO:0000049">
    <property type="term" value="F:tRNA binding"/>
    <property type="evidence" value="ECO:0007669"/>
    <property type="project" value="InterPro"/>
</dbReference>
<dbReference type="InterPro" id="IPR033910">
    <property type="entry name" value="GluRS_core"/>
</dbReference>
<dbReference type="Gene3D" id="1.10.8.70">
    <property type="entry name" value="Glutamate-tRNA synthetase, class I, anticodon-binding domain 1"/>
    <property type="match status" value="1"/>
</dbReference>
<evidence type="ECO:0000256" key="6">
    <source>
        <dbReference type="ARBA" id="ARBA00022917"/>
    </source>
</evidence>
<evidence type="ECO:0000313" key="11">
    <source>
        <dbReference type="EMBL" id="SMP69957.1"/>
    </source>
</evidence>
<proteinExistence type="inferred from homology"/>
<evidence type="ECO:0000256" key="3">
    <source>
        <dbReference type="ARBA" id="ARBA00022598"/>
    </source>
</evidence>
<comment type="caution">
    <text evidence="11">The sequence shown here is derived from an EMBL/GenBank/DDBJ whole genome shotgun (WGS) entry which is preliminary data.</text>
</comment>
<dbReference type="Gene3D" id="1.10.10.350">
    <property type="match status" value="1"/>
</dbReference>
<evidence type="ECO:0000256" key="4">
    <source>
        <dbReference type="ARBA" id="ARBA00022741"/>
    </source>
</evidence>
<sequence>MSVRVRFAPSPTGFLHVGGLRTALYNYLFAKAHGGTYLLRIEDTDQERFVEGAVENLLRSLEWAGVHHTEGVMLTEEGQVTEKGDKGPYVQSKRLDIYSRHIRSLLDSGHAYPCFCTKERLDALREKERQEKGGSRYDGHCRSLDTEECAARMTAGEPHVIRLKLPAHTDIQFHDLVRGTVTMNTDDLDDQVLIKSDGYPTYHFAVVVDDHLMAITHVIRGEEWLASTPKHVYLYQAMGWEAPTYVHLPNILNIDRKKLSKRQGDVAAEDFRRKGYLPEALVNFLALVGWSPEDNEELFTLADLEQKFSLDRVSKSGGVFDLKKLNWMSAHYMREADLEVLTDLAIPCLQEAGLITPDEAEANRQWVTSLVAILRENLHYMSELPEKAAVFFQENLEVESGEAEEWWVSEALETLRPVLTEQLAALGSMDEAVIKPVFKAIQKETGLKGPQFFKPLRVALTGRVHGPDLMLVMKVLGKERILKRLEQHL</sequence>
<feature type="short sequence motif" description="'HIGH' region" evidence="8">
    <location>
        <begin position="9"/>
        <end position="19"/>
    </location>
</feature>
<dbReference type="Gene3D" id="3.40.50.620">
    <property type="entry name" value="HUPs"/>
    <property type="match status" value="1"/>
</dbReference>
<keyword evidence="6 8" id="KW-0648">Protein biosynthesis</keyword>
<dbReference type="InterPro" id="IPR020751">
    <property type="entry name" value="aa-tRNA-synth_I_codon-bd_sub2"/>
</dbReference>
<dbReference type="PROSITE" id="PS00178">
    <property type="entry name" value="AA_TRNA_LIGASE_I"/>
    <property type="match status" value="1"/>
</dbReference>